<evidence type="ECO:0000313" key="1">
    <source>
        <dbReference type="EMBL" id="NML65455.1"/>
    </source>
</evidence>
<dbReference type="Proteomes" id="UP000559626">
    <property type="component" value="Unassembled WGS sequence"/>
</dbReference>
<gene>
    <name evidence="1" type="ORF">HHL22_09585</name>
</gene>
<sequence length="50" mass="5526">MKLAEFVTPKLQRTALTAEQERGLVKVTLHINGTPTQRATNAHNATKLLN</sequence>
<keyword evidence="2" id="KW-1185">Reference proteome</keyword>
<proteinExistence type="predicted"/>
<accession>A0A7Y0ADQ7</accession>
<reference evidence="1 2" key="1">
    <citation type="submission" date="2020-04" db="EMBL/GenBank/DDBJ databases">
        <title>Hymenobacter polaris sp. nov., isolated from Arctic soil.</title>
        <authorList>
            <person name="Dahal R.H."/>
        </authorList>
    </citation>
    <scope>NUCLEOTIDE SEQUENCE [LARGE SCALE GENOMIC DNA]</scope>
    <source>
        <strain evidence="1 2">RP-2-7</strain>
    </source>
</reference>
<evidence type="ECO:0000313" key="2">
    <source>
        <dbReference type="Proteomes" id="UP000559626"/>
    </source>
</evidence>
<comment type="caution">
    <text evidence="1">The sequence shown here is derived from an EMBL/GenBank/DDBJ whole genome shotgun (WGS) entry which is preliminary data.</text>
</comment>
<dbReference type="EMBL" id="JABBGH010000001">
    <property type="protein sequence ID" value="NML65455.1"/>
    <property type="molecule type" value="Genomic_DNA"/>
</dbReference>
<name>A0A7Y0ADQ7_9BACT</name>
<dbReference type="RefSeq" id="WP_169530754.1">
    <property type="nucleotide sequence ID" value="NZ_JABBGH010000001.1"/>
</dbReference>
<organism evidence="1 2">
    <name type="scientific">Hymenobacter polaris</name>
    <dbReference type="NCBI Taxonomy" id="2682546"/>
    <lineage>
        <taxon>Bacteria</taxon>
        <taxon>Pseudomonadati</taxon>
        <taxon>Bacteroidota</taxon>
        <taxon>Cytophagia</taxon>
        <taxon>Cytophagales</taxon>
        <taxon>Hymenobacteraceae</taxon>
        <taxon>Hymenobacter</taxon>
    </lineage>
</organism>
<protein>
    <submittedName>
        <fullName evidence="1">Uncharacterized protein</fullName>
    </submittedName>
</protein>
<dbReference type="AlphaFoldDB" id="A0A7Y0ADQ7"/>